<dbReference type="Proteomes" id="UP000215914">
    <property type="component" value="Unassembled WGS sequence"/>
</dbReference>
<keyword evidence="2" id="KW-1185">Reference proteome</keyword>
<dbReference type="Gramene" id="mRNA:HanXRQr2_Chr17g0802571">
    <property type="protein sequence ID" value="mRNA:HanXRQr2_Chr17g0802571"/>
    <property type="gene ID" value="HanXRQr2_Chr17g0802571"/>
</dbReference>
<organism evidence="1 2">
    <name type="scientific">Helianthus annuus</name>
    <name type="common">Common sunflower</name>
    <dbReference type="NCBI Taxonomy" id="4232"/>
    <lineage>
        <taxon>Eukaryota</taxon>
        <taxon>Viridiplantae</taxon>
        <taxon>Streptophyta</taxon>
        <taxon>Embryophyta</taxon>
        <taxon>Tracheophyta</taxon>
        <taxon>Spermatophyta</taxon>
        <taxon>Magnoliopsida</taxon>
        <taxon>eudicotyledons</taxon>
        <taxon>Gunneridae</taxon>
        <taxon>Pentapetalae</taxon>
        <taxon>asterids</taxon>
        <taxon>campanulids</taxon>
        <taxon>Asterales</taxon>
        <taxon>Asteraceae</taxon>
        <taxon>Asteroideae</taxon>
        <taxon>Heliantheae alliance</taxon>
        <taxon>Heliantheae</taxon>
        <taxon>Helianthus</taxon>
    </lineage>
</organism>
<reference evidence="1" key="1">
    <citation type="journal article" date="2017" name="Nature">
        <title>The sunflower genome provides insights into oil metabolism, flowering and Asterid evolution.</title>
        <authorList>
            <person name="Badouin H."/>
            <person name="Gouzy J."/>
            <person name="Grassa C.J."/>
            <person name="Murat F."/>
            <person name="Staton S.E."/>
            <person name="Cottret L."/>
            <person name="Lelandais-Briere C."/>
            <person name="Owens G.L."/>
            <person name="Carrere S."/>
            <person name="Mayjonade B."/>
            <person name="Legrand L."/>
            <person name="Gill N."/>
            <person name="Kane N.C."/>
            <person name="Bowers J.E."/>
            <person name="Hubner S."/>
            <person name="Bellec A."/>
            <person name="Berard A."/>
            <person name="Berges H."/>
            <person name="Blanchet N."/>
            <person name="Boniface M.C."/>
            <person name="Brunel D."/>
            <person name="Catrice O."/>
            <person name="Chaidir N."/>
            <person name="Claudel C."/>
            <person name="Donnadieu C."/>
            <person name="Faraut T."/>
            <person name="Fievet G."/>
            <person name="Helmstetter N."/>
            <person name="King M."/>
            <person name="Knapp S.J."/>
            <person name="Lai Z."/>
            <person name="Le Paslier M.C."/>
            <person name="Lippi Y."/>
            <person name="Lorenzon L."/>
            <person name="Mandel J.R."/>
            <person name="Marage G."/>
            <person name="Marchand G."/>
            <person name="Marquand E."/>
            <person name="Bret-Mestries E."/>
            <person name="Morien E."/>
            <person name="Nambeesan S."/>
            <person name="Nguyen T."/>
            <person name="Pegot-Espagnet P."/>
            <person name="Pouilly N."/>
            <person name="Raftis F."/>
            <person name="Sallet E."/>
            <person name="Schiex T."/>
            <person name="Thomas J."/>
            <person name="Vandecasteele C."/>
            <person name="Vares D."/>
            <person name="Vear F."/>
            <person name="Vautrin S."/>
            <person name="Crespi M."/>
            <person name="Mangin B."/>
            <person name="Burke J.M."/>
            <person name="Salse J."/>
            <person name="Munos S."/>
            <person name="Vincourt P."/>
            <person name="Rieseberg L.H."/>
            <person name="Langlade N.B."/>
        </authorList>
    </citation>
    <scope>NUCLEOTIDE SEQUENCE</scope>
    <source>
        <tissue evidence="1">Leaves</tissue>
    </source>
</reference>
<reference evidence="1" key="2">
    <citation type="submission" date="2020-06" db="EMBL/GenBank/DDBJ databases">
        <title>Helianthus annuus Genome sequencing and assembly Release 2.</title>
        <authorList>
            <person name="Gouzy J."/>
            <person name="Langlade N."/>
            <person name="Munos S."/>
        </authorList>
    </citation>
    <scope>NUCLEOTIDE SEQUENCE</scope>
    <source>
        <tissue evidence="1">Leaves</tissue>
    </source>
</reference>
<name>A0A9K3DIR8_HELAN</name>
<dbReference type="EMBL" id="MNCJ02000332">
    <property type="protein sequence ID" value="KAF5755418.1"/>
    <property type="molecule type" value="Genomic_DNA"/>
</dbReference>
<dbReference type="AlphaFoldDB" id="A0A9K3DIR8"/>
<accession>A0A9K3DIR8</accession>
<evidence type="ECO:0000313" key="2">
    <source>
        <dbReference type="Proteomes" id="UP000215914"/>
    </source>
</evidence>
<sequence>MHLANRRVRQFKGEGQRRAHLFDSIHYSDNNILTSRKLFQSEMATNSSLGLVFDHPWL</sequence>
<comment type="caution">
    <text evidence="1">The sequence shown here is derived from an EMBL/GenBank/DDBJ whole genome shotgun (WGS) entry which is preliminary data.</text>
</comment>
<protein>
    <submittedName>
        <fullName evidence="1">Uncharacterized protein</fullName>
    </submittedName>
</protein>
<evidence type="ECO:0000313" key="1">
    <source>
        <dbReference type="EMBL" id="KAF5755418.1"/>
    </source>
</evidence>
<proteinExistence type="predicted"/>
<gene>
    <name evidence="1" type="ORF">HanXRQr2_Chr17g0802571</name>
</gene>